<comment type="caution">
    <text evidence="3">The sequence shown here is derived from an EMBL/GenBank/DDBJ whole genome shotgun (WGS) entry which is preliminary data.</text>
</comment>
<dbReference type="EMBL" id="JAUIZM010000010">
    <property type="protein sequence ID" value="KAK1361449.1"/>
    <property type="molecule type" value="Genomic_DNA"/>
</dbReference>
<dbReference type="Proteomes" id="UP001237642">
    <property type="component" value="Unassembled WGS sequence"/>
</dbReference>
<reference evidence="3" key="2">
    <citation type="submission" date="2023-05" db="EMBL/GenBank/DDBJ databases">
        <authorList>
            <person name="Schelkunov M.I."/>
        </authorList>
    </citation>
    <scope>NUCLEOTIDE SEQUENCE</scope>
    <source>
        <strain evidence="3">Hsosn_3</strain>
        <tissue evidence="3">Leaf</tissue>
    </source>
</reference>
<organism evidence="3 4">
    <name type="scientific">Heracleum sosnowskyi</name>
    <dbReference type="NCBI Taxonomy" id="360622"/>
    <lineage>
        <taxon>Eukaryota</taxon>
        <taxon>Viridiplantae</taxon>
        <taxon>Streptophyta</taxon>
        <taxon>Embryophyta</taxon>
        <taxon>Tracheophyta</taxon>
        <taxon>Spermatophyta</taxon>
        <taxon>Magnoliopsida</taxon>
        <taxon>eudicotyledons</taxon>
        <taxon>Gunneridae</taxon>
        <taxon>Pentapetalae</taxon>
        <taxon>asterids</taxon>
        <taxon>campanulids</taxon>
        <taxon>Apiales</taxon>
        <taxon>Apiaceae</taxon>
        <taxon>Apioideae</taxon>
        <taxon>apioid superclade</taxon>
        <taxon>Tordylieae</taxon>
        <taxon>Tordyliinae</taxon>
        <taxon>Heracleum</taxon>
    </lineage>
</organism>
<evidence type="ECO:0000313" key="4">
    <source>
        <dbReference type="Proteomes" id="UP001237642"/>
    </source>
</evidence>
<evidence type="ECO:0000313" key="3">
    <source>
        <dbReference type="EMBL" id="KAK1361449.1"/>
    </source>
</evidence>
<proteinExistence type="inferred from homology"/>
<dbReference type="AlphaFoldDB" id="A0AAD8H6L6"/>
<protein>
    <recommendedName>
        <fullName evidence="5">Pentatricopeptide repeat-containing protein</fullName>
    </recommendedName>
</protein>
<dbReference type="PANTHER" id="PTHR47447">
    <property type="entry name" value="OS03G0856100 PROTEIN"/>
    <property type="match status" value="1"/>
</dbReference>
<dbReference type="Pfam" id="PF13812">
    <property type="entry name" value="PPR_3"/>
    <property type="match status" value="1"/>
</dbReference>
<evidence type="ECO:0000256" key="2">
    <source>
        <dbReference type="ARBA" id="ARBA00022737"/>
    </source>
</evidence>
<dbReference type="Gene3D" id="1.25.40.10">
    <property type="entry name" value="Tetratricopeptide repeat domain"/>
    <property type="match status" value="1"/>
</dbReference>
<sequence>MECLRRHMRCLSGCGCPPNVITYHCLFTCLEKPREILDLFDRMFKSGVLSQMDTYVLLIRKFGRWGFLRPIFVVWVKMEERGLSPDEFAYNALIDALLEKGMVDMARNSNSLTKNSNLTTLGLVNFNLPKYFSLPNFRNAMSGIMHFAPKCLEFSALLTLEVTDVVFPRNMSEYFLALASLWNLAIDLGRQYIEFFADSSC</sequence>
<accession>A0AAD8H6L6</accession>
<dbReference type="PANTHER" id="PTHR47447:SF28">
    <property type="entry name" value="PENTACOTRIPEPTIDE-REPEAT REGION OF PRORP DOMAIN-CONTAINING PROTEIN"/>
    <property type="match status" value="1"/>
</dbReference>
<dbReference type="InterPro" id="IPR002885">
    <property type="entry name" value="PPR_rpt"/>
</dbReference>
<name>A0AAD8H6L6_9APIA</name>
<keyword evidence="2" id="KW-0677">Repeat</keyword>
<comment type="similarity">
    <text evidence="1">Belongs to the PPR family. P subfamily.</text>
</comment>
<gene>
    <name evidence="3" type="ORF">POM88_045923</name>
</gene>
<reference evidence="3" key="1">
    <citation type="submission" date="2023-02" db="EMBL/GenBank/DDBJ databases">
        <title>Genome of toxic invasive species Heracleum sosnowskyi carries increased number of genes despite the absence of recent whole-genome duplications.</title>
        <authorList>
            <person name="Schelkunov M."/>
            <person name="Shtratnikova V."/>
            <person name="Makarenko M."/>
            <person name="Klepikova A."/>
            <person name="Omelchenko D."/>
            <person name="Novikova G."/>
            <person name="Obukhova E."/>
            <person name="Bogdanov V."/>
            <person name="Penin A."/>
            <person name="Logacheva M."/>
        </authorList>
    </citation>
    <scope>NUCLEOTIDE SEQUENCE</scope>
    <source>
        <strain evidence="3">Hsosn_3</strain>
        <tissue evidence="3">Leaf</tissue>
    </source>
</reference>
<evidence type="ECO:0000256" key="1">
    <source>
        <dbReference type="ARBA" id="ARBA00007626"/>
    </source>
</evidence>
<evidence type="ECO:0008006" key="5">
    <source>
        <dbReference type="Google" id="ProtNLM"/>
    </source>
</evidence>
<keyword evidence="4" id="KW-1185">Reference proteome</keyword>
<dbReference type="InterPro" id="IPR011990">
    <property type="entry name" value="TPR-like_helical_dom_sf"/>
</dbReference>